<gene>
    <name evidence="2" type="ORF">NLU13_5616</name>
</gene>
<feature type="compositionally biased region" description="Pro residues" evidence="1">
    <location>
        <begin position="59"/>
        <end position="77"/>
    </location>
</feature>
<feature type="compositionally biased region" description="Polar residues" evidence="1">
    <location>
        <begin position="506"/>
        <end position="518"/>
    </location>
</feature>
<comment type="caution">
    <text evidence="2">The sequence shown here is derived from an EMBL/GenBank/DDBJ whole genome shotgun (WGS) entry which is preliminary data.</text>
</comment>
<sequence>MRYQQAAMALAMQGFLPGAQAGIMLKRTGNLLGGLQGLPRLPVGAPQPGGPGGIGGPGAVPPPPPPGQVGPPPPAAPPASDALTPSGTVVPGETANPTDAGPILITLSSADISNELRTEAPTETPTLIAEPPTGPASTIETPSVVETPSIVGTPATVETPAAVETPSTVETPAAVETPSIVQTPSIVETPATVETPAAVETPSIVQTPSIVETPTTVETAAEIVQTPAGTPTETPGLIQPPPAETPLVTPPAETEAELPAGNPQKVTVTVTQEDGKLETVTQTLAGETITGQDVTVTITKDNGAVETVTQALPVAAVTAIIAQPIIIIVQQTTNFNFNFSLGGVCPPVVADPAGSGGFVVGDNAMLPTLPQACQAACQTQFKQCSAKAGASFQVADCEKQLSACNDAAATETLVDAPPQTVTKSVFLPATGVPGVEQELSSDGCAIISTKTLPPDQVATIGDGGISVITTTAKAEATAAQDEAVETTMVVTLEAPPAGGAGDNKPSVVTMTMTGSAPSKGTDEAGKPGKGRPGDGRPGKEVAGSAPSPPPTNTNVAAPPPPPTDTNVAAPPPPKATDGPGRGTPAGRPAPPAGAGECPEAVTVTVTQAAVTVTVTVTKGSNTDAVNTDAVNTDAVECPAEETTSLVQIVQPTPEATPPALETPLLPPAGTTLTTKIGTSPTDVPAQIPDKLSVGKEQPAAAQAPHKGLFGSLFGH</sequence>
<evidence type="ECO:0000313" key="3">
    <source>
        <dbReference type="Proteomes" id="UP001175261"/>
    </source>
</evidence>
<reference evidence="2" key="1">
    <citation type="submission" date="2022-10" db="EMBL/GenBank/DDBJ databases">
        <title>Determination and structural analysis of whole genome sequence of Sarocladium strictum F4-1.</title>
        <authorList>
            <person name="Hu L."/>
            <person name="Jiang Y."/>
        </authorList>
    </citation>
    <scope>NUCLEOTIDE SEQUENCE</scope>
    <source>
        <strain evidence="2">F4-1</strain>
    </source>
</reference>
<feature type="compositionally biased region" description="Pro residues" evidence="1">
    <location>
        <begin position="546"/>
        <end position="574"/>
    </location>
</feature>
<feature type="region of interest" description="Disordered" evidence="1">
    <location>
        <begin position="42"/>
        <end position="101"/>
    </location>
</feature>
<dbReference type="AlphaFoldDB" id="A0AA39L7T8"/>
<protein>
    <submittedName>
        <fullName evidence="2">Uncharacterized protein</fullName>
    </submittedName>
</protein>
<evidence type="ECO:0000256" key="1">
    <source>
        <dbReference type="SAM" id="MobiDB-lite"/>
    </source>
</evidence>
<feature type="region of interest" description="Disordered" evidence="1">
    <location>
        <begin position="118"/>
        <end position="141"/>
    </location>
</feature>
<organism evidence="2 3">
    <name type="scientific">Sarocladium strictum</name>
    <name type="common">Black bundle disease fungus</name>
    <name type="synonym">Acremonium strictum</name>
    <dbReference type="NCBI Taxonomy" id="5046"/>
    <lineage>
        <taxon>Eukaryota</taxon>
        <taxon>Fungi</taxon>
        <taxon>Dikarya</taxon>
        <taxon>Ascomycota</taxon>
        <taxon>Pezizomycotina</taxon>
        <taxon>Sordariomycetes</taxon>
        <taxon>Hypocreomycetidae</taxon>
        <taxon>Hypocreales</taxon>
        <taxon>Sarocladiaceae</taxon>
        <taxon>Sarocladium</taxon>
    </lineage>
</organism>
<dbReference type="EMBL" id="JAPDFR010000004">
    <property type="protein sequence ID" value="KAK0387303.1"/>
    <property type="molecule type" value="Genomic_DNA"/>
</dbReference>
<feature type="region of interest" description="Disordered" evidence="1">
    <location>
        <begin position="227"/>
        <end position="262"/>
    </location>
</feature>
<dbReference type="Proteomes" id="UP001175261">
    <property type="component" value="Unassembled WGS sequence"/>
</dbReference>
<feature type="region of interest" description="Disordered" evidence="1">
    <location>
        <begin position="494"/>
        <end position="597"/>
    </location>
</feature>
<feature type="region of interest" description="Disordered" evidence="1">
    <location>
        <begin position="695"/>
        <end position="715"/>
    </location>
</feature>
<accession>A0AA39L7T8</accession>
<proteinExistence type="predicted"/>
<evidence type="ECO:0000313" key="2">
    <source>
        <dbReference type="EMBL" id="KAK0387303.1"/>
    </source>
</evidence>
<keyword evidence="3" id="KW-1185">Reference proteome</keyword>
<name>A0AA39L7T8_SARSR</name>
<feature type="compositionally biased region" description="Basic and acidic residues" evidence="1">
    <location>
        <begin position="520"/>
        <end position="539"/>
    </location>
</feature>
<feature type="compositionally biased region" description="Low complexity" evidence="1">
    <location>
        <begin position="575"/>
        <end position="597"/>
    </location>
</feature>